<organism evidence="4 5">
    <name type="scientific">Ajellomyces capsulatus (strain H88)</name>
    <name type="common">Darling's disease fungus</name>
    <name type="synonym">Histoplasma capsulatum</name>
    <dbReference type="NCBI Taxonomy" id="544711"/>
    <lineage>
        <taxon>Eukaryota</taxon>
        <taxon>Fungi</taxon>
        <taxon>Dikarya</taxon>
        <taxon>Ascomycota</taxon>
        <taxon>Pezizomycotina</taxon>
        <taxon>Eurotiomycetes</taxon>
        <taxon>Eurotiomycetidae</taxon>
        <taxon>Onygenales</taxon>
        <taxon>Ajellomycetaceae</taxon>
        <taxon>Histoplasma</taxon>
    </lineage>
</organism>
<protein>
    <recommendedName>
        <fullName evidence="1">acylphosphatase</fullName>
        <ecNumber evidence="1">3.6.1.7</ecNumber>
    </recommendedName>
</protein>
<dbReference type="InterPro" id="IPR001792">
    <property type="entry name" value="Acylphosphatase-like_dom"/>
</dbReference>
<dbReference type="Pfam" id="PF00708">
    <property type="entry name" value="Acylphosphatase"/>
    <property type="match status" value="1"/>
</dbReference>
<dbReference type="PANTHER" id="PTHR47268:SF4">
    <property type="entry name" value="ACYLPHOSPHATASE"/>
    <property type="match status" value="1"/>
</dbReference>
<keyword evidence="1" id="KW-0378">Hydrolase</keyword>
<evidence type="ECO:0000259" key="3">
    <source>
        <dbReference type="PROSITE" id="PS51160"/>
    </source>
</evidence>
<gene>
    <name evidence="4" type="ORF">I7I53_05460</name>
</gene>
<feature type="domain" description="Acylphosphatase-like" evidence="3">
    <location>
        <begin position="4"/>
        <end position="70"/>
    </location>
</feature>
<dbReference type="PANTHER" id="PTHR47268">
    <property type="entry name" value="ACYLPHOSPHATASE"/>
    <property type="match status" value="1"/>
</dbReference>
<dbReference type="GO" id="GO:0003998">
    <property type="term" value="F:acylphosphatase activity"/>
    <property type="evidence" value="ECO:0007669"/>
    <property type="project" value="UniProtKB-EC"/>
</dbReference>
<dbReference type="SUPFAM" id="SSF54975">
    <property type="entry name" value="Acylphosphatase/BLUF domain-like"/>
    <property type="match status" value="1"/>
</dbReference>
<dbReference type="AlphaFoldDB" id="A0A8A1LYQ8"/>
<dbReference type="InterPro" id="IPR020456">
    <property type="entry name" value="Acylphosphatase"/>
</dbReference>
<dbReference type="EMBL" id="CP069106">
    <property type="protein sequence ID" value="QSS57067.1"/>
    <property type="molecule type" value="Genomic_DNA"/>
</dbReference>
<dbReference type="PRINTS" id="PR00112">
    <property type="entry name" value="ACYLPHPHTASE"/>
</dbReference>
<evidence type="ECO:0000256" key="2">
    <source>
        <dbReference type="RuleBase" id="RU004168"/>
    </source>
</evidence>
<dbReference type="PROSITE" id="PS00150">
    <property type="entry name" value="ACYLPHOSPHATASE_1"/>
    <property type="match status" value="1"/>
</dbReference>
<evidence type="ECO:0000313" key="4">
    <source>
        <dbReference type="EMBL" id="QSS57067.1"/>
    </source>
</evidence>
<comment type="similarity">
    <text evidence="2">Belongs to the acylphosphatase family.</text>
</comment>
<evidence type="ECO:0000313" key="5">
    <source>
        <dbReference type="Proteomes" id="UP000663419"/>
    </source>
</evidence>
<dbReference type="InterPro" id="IPR017968">
    <property type="entry name" value="Acylphosphatase_CS"/>
</dbReference>
<dbReference type="Proteomes" id="UP000663419">
    <property type="component" value="Chromosome 5"/>
</dbReference>
<reference evidence="4" key="1">
    <citation type="submission" date="2021-01" db="EMBL/GenBank/DDBJ databases">
        <title>Chromosome-level genome assembly of a human fungal pathogen reveals clustering of transcriptionally co-regulated genes.</title>
        <authorList>
            <person name="Voorhies M."/>
            <person name="Cohen S."/>
            <person name="Shea T.P."/>
            <person name="Petrus S."/>
            <person name="Munoz J.F."/>
            <person name="Poplawski S."/>
            <person name="Goldman W.E."/>
            <person name="Michael T."/>
            <person name="Cuomo C.A."/>
            <person name="Sil A."/>
            <person name="Beyhan S."/>
        </authorList>
    </citation>
    <scope>NUCLEOTIDE SEQUENCE</scope>
    <source>
        <strain evidence="4">H88</strain>
    </source>
</reference>
<dbReference type="InterPro" id="IPR036046">
    <property type="entry name" value="Acylphosphatase-like_dom_sf"/>
</dbReference>
<sequence length="70" mass="8074">MSKRISFRVHGKVQGVFFRDFTRRNANNYNLTGWVRNTPDGKVGGKQDPSHPNSASVKCPILHSIYYFFK</sequence>
<feature type="active site" evidence="1">
    <location>
        <position position="19"/>
    </location>
</feature>
<dbReference type="VEuPathDB" id="FungiDB:I7I53_05460"/>
<feature type="active site" evidence="1">
    <location>
        <position position="37"/>
    </location>
</feature>
<accession>A0A8A1LYQ8</accession>
<dbReference type="PROSITE" id="PS51160">
    <property type="entry name" value="ACYLPHOSPHATASE_3"/>
    <property type="match status" value="1"/>
</dbReference>
<comment type="catalytic activity">
    <reaction evidence="1">
        <text>an acyl phosphate + H2O = a carboxylate + phosphate + H(+)</text>
        <dbReference type="Rhea" id="RHEA:14965"/>
        <dbReference type="ChEBI" id="CHEBI:15377"/>
        <dbReference type="ChEBI" id="CHEBI:15378"/>
        <dbReference type="ChEBI" id="CHEBI:29067"/>
        <dbReference type="ChEBI" id="CHEBI:43474"/>
        <dbReference type="ChEBI" id="CHEBI:59918"/>
        <dbReference type="EC" id="3.6.1.7"/>
    </reaction>
</comment>
<evidence type="ECO:0000256" key="1">
    <source>
        <dbReference type="PROSITE-ProRule" id="PRU00520"/>
    </source>
</evidence>
<dbReference type="Gene3D" id="3.30.70.100">
    <property type="match status" value="1"/>
</dbReference>
<dbReference type="EC" id="3.6.1.7" evidence="1"/>
<name>A0A8A1LYQ8_AJEC8</name>
<proteinExistence type="inferred from homology"/>